<dbReference type="Pfam" id="PF00072">
    <property type="entry name" value="Response_reg"/>
    <property type="match status" value="1"/>
</dbReference>
<sequence length="217" mass="23441">MSPVTAKPACKPAPAKQIRVMLAEDQTMLRGALAALLGLEPDLVIIGEAANGREAHRLAQQLKPDVIVTDIEMPEMTGLEFAAAIKDNGLAAKVVILTTFARPGYLRRALDAGARGYLLKERPASELAEAIRRVHAGLRAIDPELAAEAWNTEDDPLTDRERHILRRAGDGQSSADIAAELRLSEGTVRNYLSEAIAKLGAANRVDAARIARQRGWL</sequence>
<dbReference type="CDD" id="cd19930">
    <property type="entry name" value="REC_DesR-like"/>
    <property type="match status" value="1"/>
</dbReference>
<dbReference type="SMART" id="SM00448">
    <property type="entry name" value="REC"/>
    <property type="match status" value="1"/>
</dbReference>
<keyword evidence="2" id="KW-0597">Phosphoprotein</keyword>
<dbReference type="SMART" id="SM00421">
    <property type="entry name" value="HTH_LUXR"/>
    <property type="match status" value="1"/>
</dbReference>
<dbReference type="CDD" id="cd06170">
    <property type="entry name" value="LuxR_C_like"/>
    <property type="match status" value="1"/>
</dbReference>
<keyword evidence="6" id="KW-1185">Reference proteome</keyword>
<name>A0A1H5YQB1_9BACT</name>
<dbReference type="Pfam" id="PF00196">
    <property type="entry name" value="GerE"/>
    <property type="match status" value="1"/>
</dbReference>
<dbReference type="InterPro" id="IPR016032">
    <property type="entry name" value="Sig_transdc_resp-reg_C-effctor"/>
</dbReference>
<gene>
    <name evidence="5" type="ORF">SAMN05421819_2407</name>
</gene>
<dbReference type="AlphaFoldDB" id="A0A1H5YQB1"/>
<dbReference type="GO" id="GO:0003677">
    <property type="term" value="F:DNA binding"/>
    <property type="evidence" value="ECO:0007669"/>
    <property type="project" value="UniProtKB-KW"/>
</dbReference>
<accession>A0A1H5YQB1</accession>
<dbReference type="SUPFAM" id="SSF52172">
    <property type="entry name" value="CheY-like"/>
    <property type="match status" value="1"/>
</dbReference>
<feature type="modified residue" description="4-aspartylphosphate" evidence="2">
    <location>
        <position position="70"/>
    </location>
</feature>
<dbReference type="PANTHER" id="PTHR43214:SF42">
    <property type="entry name" value="TRANSCRIPTIONAL REGULATORY PROTEIN DESR"/>
    <property type="match status" value="1"/>
</dbReference>
<dbReference type="GO" id="GO:0006355">
    <property type="term" value="P:regulation of DNA-templated transcription"/>
    <property type="evidence" value="ECO:0007669"/>
    <property type="project" value="InterPro"/>
</dbReference>
<reference evidence="5 6" key="1">
    <citation type="submission" date="2016-10" db="EMBL/GenBank/DDBJ databases">
        <authorList>
            <person name="de Groot N.N."/>
        </authorList>
    </citation>
    <scope>NUCLEOTIDE SEQUENCE [LARGE SCALE GENOMIC DNA]</scope>
    <source>
        <strain evidence="5 6">DSM 22489</strain>
    </source>
</reference>
<dbReference type="PROSITE" id="PS50110">
    <property type="entry name" value="RESPONSE_REGULATORY"/>
    <property type="match status" value="1"/>
</dbReference>
<dbReference type="PRINTS" id="PR00038">
    <property type="entry name" value="HTHLUXR"/>
</dbReference>
<organism evidence="5 6">
    <name type="scientific">Bryocella elongata</name>
    <dbReference type="NCBI Taxonomy" id="863522"/>
    <lineage>
        <taxon>Bacteria</taxon>
        <taxon>Pseudomonadati</taxon>
        <taxon>Acidobacteriota</taxon>
        <taxon>Terriglobia</taxon>
        <taxon>Terriglobales</taxon>
        <taxon>Acidobacteriaceae</taxon>
        <taxon>Bryocella</taxon>
    </lineage>
</organism>
<dbReference type="InterPro" id="IPR001789">
    <property type="entry name" value="Sig_transdc_resp-reg_receiver"/>
</dbReference>
<evidence type="ECO:0000313" key="5">
    <source>
        <dbReference type="EMBL" id="SEG25727.1"/>
    </source>
</evidence>
<dbReference type="Proteomes" id="UP000236728">
    <property type="component" value="Unassembled WGS sequence"/>
</dbReference>
<feature type="domain" description="Response regulatory" evidence="4">
    <location>
        <begin position="19"/>
        <end position="135"/>
    </location>
</feature>
<evidence type="ECO:0000259" key="4">
    <source>
        <dbReference type="PROSITE" id="PS50110"/>
    </source>
</evidence>
<dbReference type="PANTHER" id="PTHR43214">
    <property type="entry name" value="TWO-COMPONENT RESPONSE REGULATOR"/>
    <property type="match status" value="1"/>
</dbReference>
<dbReference type="PROSITE" id="PS50043">
    <property type="entry name" value="HTH_LUXR_2"/>
    <property type="match status" value="1"/>
</dbReference>
<dbReference type="SUPFAM" id="SSF46894">
    <property type="entry name" value="C-terminal effector domain of the bipartite response regulators"/>
    <property type="match status" value="1"/>
</dbReference>
<dbReference type="InterPro" id="IPR039420">
    <property type="entry name" value="WalR-like"/>
</dbReference>
<proteinExistence type="predicted"/>
<feature type="domain" description="HTH luxR-type" evidence="3">
    <location>
        <begin position="150"/>
        <end position="215"/>
    </location>
</feature>
<evidence type="ECO:0000259" key="3">
    <source>
        <dbReference type="PROSITE" id="PS50043"/>
    </source>
</evidence>
<dbReference type="EMBL" id="FNVA01000003">
    <property type="protein sequence ID" value="SEG25727.1"/>
    <property type="molecule type" value="Genomic_DNA"/>
</dbReference>
<dbReference type="InterPro" id="IPR000792">
    <property type="entry name" value="Tscrpt_reg_LuxR_C"/>
</dbReference>
<protein>
    <submittedName>
        <fullName evidence="5">Two component transcriptional regulator, LuxR family</fullName>
    </submittedName>
</protein>
<dbReference type="InterPro" id="IPR011006">
    <property type="entry name" value="CheY-like_superfamily"/>
</dbReference>
<dbReference type="Gene3D" id="3.40.50.2300">
    <property type="match status" value="1"/>
</dbReference>
<evidence type="ECO:0000256" key="2">
    <source>
        <dbReference type="PROSITE-ProRule" id="PRU00169"/>
    </source>
</evidence>
<evidence type="ECO:0000256" key="1">
    <source>
        <dbReference type="ARBA" id="ARBA00023125"/>
    </source>
</evidence>
<keyword evidence="1" id="KW-0238">DNA-binding</keyword>
<dbReference type="GO" id="GO:0000160">
    <property type="term" value="P:phosphorelay signal transduction system"/>
    <property type="evidence" value="ECO:0007669"/>
    <property type="project" value="InterPro"/>
</dbReference>
<evidence type="ECO:0000313" key="6">
    <source>
        <dbReference type="Proteomes" id="UP000236728"/>
    </source>
</evidence>